<comment type="caution">
    <text evidence="3">The sequence shown here is derived from an EMBL/GenBank/DDBJ whole genome shotgun (WGS) entry which is preliminary data.</text>
</comment>
<dbReference type="InterPro" id="IPR000551">
    <property type="entry name" value="MerR-type_HTH_dom"/>
</dbReference>
<evidence type="ECO:0000259" key="2">
    <source>
        <dbReference type="PROSITE" id="PS50937"/>
    </source>
</evidence>
<accession>A0ABN3UHT0</accession>
<name>A0ABN3UHT0_9MICO</name>
<dbReference type="SUPFAM" id="SSF46955">
    <property type="entry name" value="Putative DNA-binding domain"/>
    <property type="match status" value="1"/>
</dbReference>
<organism evidence="3 4">
    <name type="scientific">Pedococcus aerophilus</name>
    <dbReference type="NCBI Taxonomy" id="436356"/>
    <lineage>
        <taxon>Bacteria</taxon>
        <taxon>Bacillati</taxon>
        <taxon>Actinomycetota</taxon>
        <taxon>Actinomycetes</taxon>
        <taxon>Micrococcales</taxon>
        <taxon>Intrasporangiaceae</taxon>
        <taxon>Pedococcus</taxon>
    </lineage>
</organism>
<dbReference type="PANTHER" id="PTHR30204:SF98">
    <property type="entry name" value="HTH-TYPE TRANSCRIPTIONAL REGULATOR ADHR"/>
    <property type="match status" value="1"/>
</dbReference>
<sequence>MSLPMRMSELSERSGVAVPTLKYYLREGLLPAGESLGATRADYSDEHLRRVRLVRALIDAGVSVAEAKRVTEALDDPPRSRHDLLGRAQYALPAPHADTPVSEEVMALLAGLGWAVTPDSPALHSLSGAIAAARSAGVPLPPEALRGYAEATEGVAAVDVANVPTDDLASALHRVVAGTVLVDPVLAALRRLAQEHMSSQR</sequence>
<dbReference type="PANTHER" id="PTHR30204">
    <property type="entry name" value="REDOX-CYCLING DRUG-SENSING TRANSCRIPTIONAL ACTIVATOR SOXR"/>
    <property type="match status" value="1"/>
</dbReference>
<gene>
    <name evidence="3" type="ORF">GCM10009867_10150</name>
</gene>
<protein>
    <submittedName>
        <fullName evidence="3">MerR family transcriptional regulator</fullName>
    </submittedName>
</protein>
<proteinExistence type="predicted"/>
<keyword evidence="1" id="KW-0238">DNA-binding</keyword>
<keyword evidence="4" id="KW-1185">Reference proteome</keyword>
<dbReference type="SMART" id="SM00422">
    <property type="entry name" value="HTH_MERR"/>
    <property type="match status" value="1"/>
</dbReference>
<dbReference type="Pfam" id="PF13411">
    <property type="entry name" value="MerR_1"/>
    <property type="match status" value="1"/>
</dbReference>
<feature type="domain" description="HTH merR-type" evidence="2">
    <location>
        <begin position="1"/>
        <end position="73"/>
    </location>
</feature>
<dbReference type="PRINTS" id="PR00040">
    <property type="entry name" value="HTHMERR"/>
</dbReference>
<dbReference type="PROSITE" id="PS50937">
    <property type="entry name" value="HTH_MERR_2"/>
    <property type="match status" value="1"/>
</dbReference>
<dbReference type="InterPro" id="IPR009061">
    <property type="entry name" value="DNA-bd_dom_put_sf"/>
</dbReference>
<evidence type="ECO:0000256" key="1">
    <source>
        <dbReference type="ARBA" id="ARBA00023125"/>
    </source>
</evidence>
<evidence type="ECO:0000313" key="3">
    <source>
        <dbReference type="EMBL" id="GAA2733006.1"/>
    </source>
</evidence>
<dbReference type="EMBL" id="BAAARN010000001">
    <property type="protein sequence ID" value="GAA2733006.1"/>
    <property type="molecule type" value="Genomic_DNA"/>
</dbReference>
<reference evidence="3 4" key="1">
    <citation type="journal article" date="2019" name="Int. J. Syst. Evol. Microbiol.">
        <title>The Global Catalogue of Microorganisms (GCM) 10K type strain sequencing project: providing services to taxonomists for standard genome sequencing and annotation.</title>
        <authorList>
            <consortium name="The Broad Institute Genomics Platform"/>
            <consortium name="The Broad Institute Genome Sequencing Center for Infectious Disease"/>
            <person name="Wu L."/>
            <person name="Ma J."/>
        </authorList>
    </citation>
    <scope>NUCLEOTIDE SEQUENCE [LARGE SCALE GENOMIC DNA]</scope>
    <source>
        <strain evidence="3 4">JCM 16378</strain>
    </source>
</reference>
<dbReference type="Proteomes" id="UP001501326">
    <property type="component" value="Unassembled WGS sequence"/>
</dbReference>
<dbReference type="InterPro" id="IPR047057">
    <property type="entry name" value="MerR_fam"/>
</dbReference>
<dbReference type="Gene3D" id="1.10.1660.10">
    <property type="match status" value="1"/>
</dbReference>
<evidence type="ECO:0000313" key="4">
    <source>
        <dbReference type="Proteomes" id="UP001501326"/>
    </source>
</evidence>